<comment type="caution">
    <text evidence="1">The sequence shown here is derived from an EMBL/GenBank/DDBJ whole genome shotgun (WGS) entry which is preliminary data.</text>
</comment>
<dbReference type="VEuPathDB" id="FungiDB:AAP_05539"/>
<sequence length="118" mass="13246">MTPLARKEQGYIEFANGGLEKGVRTNALDRFEAPSEKAPTDLCAARPRQVCVCCLLHEYTAFLEFQGVQTRAQFTRGQCLGNNTLPAGSCLWRLFSATTRLYLQAKRPKGHNTLRRRG</sequence>
<accession>A0A167VJP6</accession>
<evidence type="ECO:0000313" key="2">
    <source>
        <dbReference type="Proteomes" id="UP000242877"/>
    </source>
</evidence>
<dbReference type="Proteomes" id="UP000242877">
    <property type="component" value="Unassembled WGS sequence"/>
</dbReference>
<protein>
    <submittedName>
        <fullName evidence="1">Uncharacterized protein</fullName>
    </submittedName>
</protein>
<dbReference type="AlphaFoldDB" id="A0A167VJP6"/>
<gene>
    <name evidence="1" type="ORF">AAP_05539</name>
</gene>
<dbReference type="EMBL" id="AZGZ01000032">
    <property type="protein sequence ID" value="KZZ87628.1"/>
    <property type="molecule type" value="Genomic_DNA"/>
</dbReference>
<evidence type="ECO:0000313" key="1">
    <source>
        <dbReference type="EMBL" id="KZZ87628.1"/>
    </source>
</evidence>
<proteinExistence type="predicted"/>
<name>A0A167VJP6_9EURO</name>
<organism evidence="1 2">
    <name type="scientific">Ascosphaera apis ARSEF 7405</name>
    <dbReference type="NCBI Taxonomy" id="392613"/>
    <lineage>
        <taxon>Eukaryota</taxon>
        <taxon>Fungi</taxon>
        <taxon>Dikarya</taxon>
        <taxon>Ascomycota</taxon>
        <taxon>Pezizomycotina</taxon>
        <taxon>Eurotiomycetes</taxon>
        <taxon>Eurotiomycetidae</taxon>
        <taxon>Onygenales</taxon>
        <taxon>Ascosphaeraceae</taxon>
        <taxon>Ascosphaera</taxon>
    </lineage>
</organism>
<reference evidence="1 2" key="1">
    <citation type="journal article" date="2016" name="Genome Biol. Evol.">
        <title>Divergent and convergent evolution of fungal pathogenicity.</title>
        <authorList>
            <person name="Shang Y."/>
            <person name="Xiao G."/>
            <person name="Zheng P."/>
            <person name="Cen K."/>
            <person name="Zhan S."/>
            <person name="Wang C."/>
        </authorList>
    </citation>
    <scope>NUCLEOTIDE SEQUENCE [LARGE SCALE GENOMIC DNA]</scope>
    <source>
        <strain evidence="1 2">ARSEF 7405</strain>
    </source>
</reference>
<keyword evidence="2" id="KW-1185">Reference proteome</keyword>